<comment type="similarity">
    <text evidence="1">Belongs to the ATP-dependent AMP-binding enzyme family.</text>
</comment>
<dbReference type="PANTHER" id="PTHR24096">
    <property type="entry name" value="LONG-CHAIN-FATTY-ACID--COA LIGASE"/>
    <property type="match status" value="1"/>
</dbReference>
<evidence type="ECO:0000259" key="2">
    <source>
        <dbReference type="Pfam" id="PF00501"/>
    </source>
</evidence>
<evidence type="ECO:0000313" key="5">
    <source>
        <dbReference type="Proteomes" id="UP001213681"/>
    </source>
</evidence>
<dbReference type="EMBL" id="JAPVEA010000008">
    <property type="protein sequence ID" value="KAJ5437738.1"/>
    <property type="molecule type" value="Genomic_DNA"/>
</dbReference>
<reference evidence="4" key="2">
    <citation type="journal article" date="2023" name="IMA Fungus">
        <title>Comparative genomic study of the Penicillium genus elucidates a diverse pangenome and 15 lateral gene transfer events.</title>
        <authorList>
            <person name="Petersen C."/>
            <person name="Sorensen T."/>
            <person name="Nielsen M.R."/>
            <person name="Sondergaard T.E."/>
            <person name="Sorensen J.L."/>
            <person name="Fitzpatrick D.A."/>
            <person name="Frisvad J.C."/>
            <person name="Nielsen K.L."/>
        </authorList>
    </citation>
    <scope>NUCLEOTIDE SEQUENCE</scope>
    <source>
        <strain evidence="4">IBT 16125</strain>
    </source>
</reference>
<keyword evidence="5" id="KW-1185">Reference proteome</keyword>
<dbReference type="GeneID" id="81602361"/>
<dbReference type="RefSeq" id="XP_056760967.1">
    <property type="nucleotide sequence ID" value="XM_056912118.1"/>
</dbReference>
<evidence type="ECO:0008006" key="6">
    <source>
        <dbReference type="Google" id="ProtNLM"/>
    </source>
</evidence>
<dbReference type="AlphaFoldDB" id="A0AAD6BX48"/>
<dbReference type="InterPro" id="IPR042099">
    <property type="entry name" value="ANL_N_sf"/>
</dbReference>
<dbReference type="FunFam" id="3.30.300.30:FF:000007">
    <property type="entry name" value="4-coumarate--CoA ligase 2"/>
    <property type="match status" value="1"/>
</dbReference>
<evidence type="ECO:0000259" key="3">
    <source>
        <dbReference type="Pfam" id="PF13193"/>
    </source>
</evidence>
<dbReference type="InterPro" id="IPR025110">
    <property type="entry name" value="AMP-bd_C"/>
</dbReference>
<sequence>MIFEPEESLLLPTKDLLSYIFDDPPYDQDKPIYIDVRDTKLSISCNQARKSIRQLIAGFRASGLRPGDCVLIHSFNDINYSILVLAIIGAGGIYTGSNPAYTSTELKHHIKASESKFIISEPEILKPLLEAANQSGVPKKNVWIFDNLGQSIPGGTKSWKELLKFGEEDWVRFENLTTAQTTTAARLFSSGTTGLPKAVMITHYNLIAQHELVVGGDPRPYPISRIIALPVFHASAAPVTHISILKAGSVSYMMRRFDLEEYLTTIETYNVTDLAMVPPIVISILMSSVSHKRPFLRKVRLASCGAAPLDKDVQARFRSLIGDDSPFNQVWGMTETSCVATMFRFPERDDTGSVGRLIPNLEAKLIDENGSNISAYGVLGELCVRGPTVTPGYFKNPEANLQSFDLDGWFKTGDIAYCDQATRKWYIVDRNKELIKVRGFQVAPPELEAVLLSHPQIIDAAVIGFTTLGANTEFPRAYVVRRPGNKGQELTETDVQKYVLGRLARYKALTGGVKFVETIPKNPSGKILKRVLREEAKREIEAGLVKPNL</sequence>
<accession>A0AAD6BX48</accession>
<name>A0AAD6BX48_9EURO</name>
<feature type="domain" description="AMP-dependent synthetase/ligase" evidence="2">
    <location>
        <begin position="29"/>
        <end position="394"/>
    </location>
</feature>
<reference evidence="4" key="1">
    <citation type="submission" date="2022-12" db="EMBL/GenBank/DDBJ databases">
        <authorList>
            <person name="Petersen C."/>
        </authorList>
    </citation>
    <scope>NUCLEOTIDE SEQUENCE</scope>
    <source>
        <strain evidence="4">IBT 16125</strain>
    </source>
</reference>
<comment type="caution">
    <text evidence="4">The sequence shown here is derived from an EMBL/GenBank/DDBJ whole genome shotgun (WGS) entry which is preliminary data.</text>
</comment>
<dbReference type="GO" id="GO:0019748">
    <property type="term" value="P:secondary metabolic process"/>
    <property type="evidence" value="ECO:0007669"/>
    <property type="project" value="TreeGrafter"/>
</dbReference>
<dbReference type="InterPro" id="IPR000873">
    <property type="entry name" value="AMP-dep_synth/lig_dom"/>
</dbReference>
<dbReference type="Gene3D" id="3.40.50.12780">
    <property type="entry name" value="N-terminal domain of ligase-like"/>
    <property type="match status" value="1"/>
</dbReference>
<dbReference type="SUPFAM" id="SSF56801">
    <property type="entry name" value="Acetyl-CoA synthetase-like"/>
    <property type="match status" value="1"/>
</dbReference>
<dbReference type="InterPro" id="IPR045851">
    <property type="entry name" value="AMP-bd_C_sf"/>
</dbReference>
<feature type="domain" description="AMP-binding enzyme C-terminal" evidence="3">
    <location>
        <begin position="446"/>
        <end position="526"/>
    </location>
</feature>
<evidence type="ECO:0000256" key="1">
    <source>
        <dbReference type="ARBA" id="ARBA00006432"/>
    </source>
</evidence>
<dbReference type="Proteomes" id="UP001213681">
    <property type="component" value="Unassembled WGS sequence"/>
</dbReference>
<gene>
    <name evidence="4" type="ORF">N7458_008736</name>
</gene>
<dbReference type="CDD" id="cd05911">
    <property type="entry name" value="Firefly_Luc_like"/>
    <property type="match status" value="1"/>
</dbReference>
<organism evidence="4 5">
    <name type="scientific">Penicillium daleae</name>
    <dbReference type="NCBI Taxonomy" id="63821"/>
    <lineage>
        <taxon>Eukaryota</taxon>
        <taxon>Fungi</taxon>
        <taxon>Dikarya</taxon>
        <taxon>Ascomycota</taxon>
        <taxon>Pezizomycotina</taxon>
        <taxon>Eurotiomycetes</taxon>
        <taxon>Eurotiomycetidae</taxon>
        <taxon>Eurotiales</taxon>
        <taxon>Aspergillaceae</taxon>
        <taxon>Penicillium</taxon>
    </lineage>
</organism>
<evidence type="ECO:0000313" key="4">
    <source>
        <dbReference type="EMBL" id="KAJ5437738.1"/>
    </source>
</evidence>
<dbReference type="GO" id="GO:0016405">
    <property type="term" value="F:CoA-ligase activity"/>
    <property type="evidence" value="ECO:0007669"/>
    <property type="project" value="TreeGrafter"/>
</dbReference>
<dbReference type="Gene3D" id="3.30.300.30">
    <property type="match status" value="1"/>
</dbReference>
<dbReference type="Pfam" id="PF13193">
    <property type="entry name" value="AMP-binding_C"/>
    <property type="match status" value="1"/>
</dbReference>
<proteinExistence type="inferred from homology"/>
<protein>
    <recommendedName>
        <fullName evidence="6">AMP-binding enzyme</fullName>
    </recommendedName>
</protein>
<dbReference type="PANTHER" id="PTHR24096:SF265">
    <property type="entry name" value="ENZYME, PUTATIVE (AFU_ORTHOLOGUE AFUA_5G14270)-RELATED"/>
    <property type="match status" value="1"/>
</dbReference>
<dbReference type="Pfam" id="PF00501">
    <property type="entry name" value="AMP-binding"/>
    <property type="match status" value="1"/>
</dbReference>